<name>A0A1B7LEG8_9FIRM</name>
<dbReference type="RefSeq" id="WP_066668067.1">
    <property type="nucleotide sequence ID" value="NZ_LYVF01000158.1"/>
</dbReference>
<comment type="caution">
    <text evidence="2">The sequence shown here is derived from an EMBL/GenBank/DDBJ whole genome shotgun (WGS) entry which is preliminary data.</text>
</comment>
<evidence type="ECO:0000313" key="3">
    <source>
        <dbReference type="Proteomes" id="UP000078532"/>
    </source>
</evidence>
<evidence type="ECO:0000256" key="1">
    <source>
        <dbReference type="SAM" id="SignalP"/>
    </source>
</evidence>
<accession>A0A1B7LEG8</accession>
<sequence>MFKINKKSIAVGIVTAALAVTAVAGSAFAQTAPATNAPKPGINLYQTFVSGLATNLGIDQSTLTAAMTKTEQQMIDNAVQQGAITQDQANKMEAYLQKHPGMLPFFGHRGPGRPGGKANLNLVAQALGMNVSDLQSQLHGGKKLADIVQAQGMSMQQFREKMLTLREQAIQQNVSSGKMTQQQADKILQRLQAMQQKLEGGGTDSNQ</sequence>
<evidence type="ECO:0000313" key="2">
    <source>
        <dbReference type="EMBL" id="OAT81673.1"/>
    </source>
</evidence>
<evidence type="ECO:0008006" key="4">
    <source>
        <dbReference type="Google" id="ProtNLM"/>
    </source>
</evidence>
<dbReference type="STRING" id="1838280.A6M21_09675"/>
<dbReference type="Proteomes" id="UP000078532">
    <property type="component" value="Unassembled WGS sequence"/>
</dbReference>
<reference evidence="2 3" key="1">
    <citation type="submission" date="2016-04" db="EMBL/GenBank/DDBJ databases">
        <authorList>
            <person name="Evans L.H."/>
            <person name="Alamgir A."/>
            <person name="Owens N."/>
            <person name="Weber N.D."/>
            <person name="Virtaneva K."/>
            <person name="Barbian K."/>
            <person name="Babar A."/>
            <person name="Rosenke K."/>
        </authorList>
    </citation>
    <scope>NUCLEOTIDE SEQUENCE [LARGE SCALE GENOMIC DNA]</scope>
    <source>
        <strain evidence="2 3">LMa1</strain>
    </source>
</reference>
<feature type="chain" id="PRO_5008596889" description="Fis family transcriptional regulator" evidence="1">
    <location>
        <begin position="30"/>
        <end position="207"/>
    </location>
</feature>
<protein>
    <recommendedName>
        <fullName evidence="4">Fis family transcriptional regulator</fullName>
    </recommendedName>
</protein>
<feature type="signal peptide" evidence="1">
    <location>
        <begin position="1"/>
        <end position="29"/>
    </location>
</feature>
<dbReference type="EMBL" id="LYVF01000158">
    <property type="protein sequence ID" value="OAT81673.1"/>
    <property type="molecule type" value="Genomic_DNA"/>
</dbReference>
<gene>
    <name evidence="2" type="ORF">A6M21_09675</name>
</gene>
<organism evidence="2 3">
    <name type="scientific">Desulfotomaculum copahuensis</name>
    <dbReference type="NCBI Taxonomy" id="1838280"/>
    <lineage>
        <taxon>Bacteria</taxon>
        <taxon>Bacillati</taxon>
        <taxon>Bacillota</taxon>
        <taxon>Clostridia</taxon>
        <taxon>Eubacteriales</taxon>
        <taxon>Desulfotomaculaceae</taxon>
        <taxon>Desulfotomaculum</taxon>
    </lineage>
</organism>
<keyword evidence="3" id="KW-1185">Reference proteome</keyword>
<keyword evidence="1" id="KW-0732">Signal</keyword>
<dbReference type="AlphaFoldDB" id="A0A1B7LEG8"/>
<proteinExistence type="predicted"/>
<dbReference type="OrthoDB" id="1806931at2"/>